<accession>A0A6B3LEC4</accession>
<keyword evidence="2" id="KW-0488">Methylation</keyword>
<dbReference type="InterPro" id="IPR013545">
    <property type="entry name" value="T2SS_protein-GspG_C"/>
</dbReference>
<evidence type="ECO:0000259" key="8">
    <source>
        <dbReference type="Pfam" id="PF08334"/>
    </source>
</evidence>
<dbReference type="InterPro" id="IPR045584">
    <property type="entry name" value="Pilin-like"/>
</dbReference>
<dbReference type="AlphaFoldDB" id="A0A6B3LEC4"/>
<dbReference type="Pfam" id="PF08334">
    <property type="entry name" value="T2SSG"/>
    <property type="match status" value="1"/>
</dbReference>
<evidence type="ECO:0000256" key="7">
    <source>
        <dbReference type="SAM" id="Phobius"/>
    </source>
</evidence>
<reference evidence="9 10" key="1">
    <citation type="submission" date="2020-12" db="EMBL/GenBank/DDBJ databases">
        <title>Sulforoseuscoccus oceanibium gen. nov., sp. nov., a representative of the phylum Verrucomicrobia with special cytoplasmic membrane, and proposal of Sulforoseuscoccusaceae fam. nov.</title>
        <authorList>
            <person name="Xi F."/>
        </authorList>
    </citation>
    <scope>NUCLEOTIDE SEQUENCE [LARGE SCALE GENOMIC DNA]</scope>
    <source>
        <strain evidence="9 10">T37</strain>
    </source>
</reference>
<dbReference type="PANTHER" id="PTHR30093:SF44">
    <property type="entry name" value="TYPE II SECRETION SYSTEM CORE PROTEIN G"/>
    <property type="match status" value="1"/>
</dbReference>
<name>A0A6B3LEC4_9BACT</name>
<evidence type="ECO:0000256" key="2">
    <source>
        <dbReference type="ARBA" id="ARBA00022481"/>
    </source>
</evidence>
<keyword evidence="3 7" id="KW-0812">Transmembrane</keyword>
<dbReference type="KEGG" id="soa:G3M56_013200"/>
<protein>
    <submittedName>
        <fullName evidence="9">Type II secretion system major pseudopilin GspG</fullName>
    </submittedName>
</protein>
<dbReference type="InterPro" id="IPR012902">
    <property type="entry name" value="N_methyl_site"/>
</dbReference>
<keyword evidence="5 7" id="KW-0472">Membrane</keyword>
<organism evidence="9 10">
    <name type="scientific">Sulfuriroseicoccus oceanibius</name>
    <dbReference type="NCBI Taxonomy" id="2707525"/>
    <lineage>
        <taxon>Bacteria</taxon>
        <taxon>Pseudomonadati</taxon>
        <taxon>Verrucomicrobiota</taxon>
        <taxon>Verrucomicrobiia</taxon>
        <taxon>Verrucomicrobiales</taxon>
        <taxon>Verrucomicrobiaceae</taxon>
        <taxon>Sulfuriroseicoccus</taxon>
    </lineage>
</organism>
<evidence type="ECO:0000256" key="4">
    <source>
        <dbReference type="ARBA" id="ARBA00022989"/>
    </source>
</evidence>
<dbReference type="Gene3D" id="3.30.700.10">
    <property type="entry name" value="Glycoprotein, Type 4 Pilin"/>
    <property type="match status" value="1"/>
</dbReference>
<keyword evidence="4 7" id="KW-1133">Transmembrane helix</keyword>
<gene>
    <name evidence="9" type="primary">gspG</name>
    <name evidence="9" type="ORF">G3M56_013200</name>
</gene>
<dbReference type="NCBIfam" id="TIGR01710">
    <property type="entry name" value="typeII_sec_gspG"/>
    <property type="match status" value="1"/>
</dbReference>
<proteinExistence type="predicted"/>
<dbReference type="Pfam" id="PF07963">
    <property type="entry name" value="N_methyl"/>
    <property type="match status" value="1"/>
</dbReference>
<sequence length="148" mass="16510">MMKPTQPMNRRRLRSMRGFTLMEILLVVAIIGILIGAGIYKMGGAKDTAKVEAARMAINKLNADLLTYEINTGGYLPSTEQGLDALVTKPSGVKRWKQVLKEVPLDPWKNPYQYRRQGRSDSSTYEIFSWGPDAKEGGDDDISSQDSL</sequence>
<dbReference type="NCBIfam" id="TIGR02532">
    <property type="entry name" value="IV_pilin_GFxxxE"/>
    <property type="match status" value="1"/>
</dbReference>
<evidence type="ECO:0000313" key="10">
    <source>
        <dbReference type="Proteomes" id="UP000475117"/>
    </source>
</evidence>
<dbReference type="EMBL" id="CP066776">
    <property type="protein sequence ID" value="QQL44818.1"/>
    <property type="molecule type" value="Genomic_DNA"/>
</dbReference>
<evidence type="ECO:0000313" key="9">
    <source>
        <dbReference type="EMBL" id="QQL44818.1"/>
    </source>
</evidence>
<comment type="subcellular location">
    <subcellularLocation>
        <location evidence="1">Membrane</location>
        <topology evidence="1">Single-pass membrane protein</topology>
    </subcellularLocation>
</comment>
<evidence type="ECO:0000256" key="6">
    <source>
        <dbReference type="SAM" id="MobiDB-lite"/>
    </source>
</evidence>
<feature type="compositionally biased region" description="Acidic residues" evidence="6">
    <location>
        <begin position="138"/>
        <end position="148"/>
    </location>
</feature>
<dbReference type="RefSeq" id="WP_164365242.1">
    <property type="nucleotide sequence ID" value="NZ_CP066776.1"/>
</dbReference>
<dbReference type="GO" id="GO:0015628">
    <property type="term" value="P:protein secretion by the type II secretion system"/>
    <property type="evidence" value="ECO:0007669"/>
    <property type="project" value="InterPro"/>
</dbReference>
<feature type="region of interest" description="Disordered" evidence="6">
    <location>
        <begin position="109"/>
        <end position="148"/>
    </location>
</feature>
<dbReference type="SUPFAM" id="SSF54523">
    <property type="entry name" value="Pili subunits"/>
    <property type="match status" value="1"/>
</dbReference>
<evidence type="ECO:0000256" key="1">
    <source>
        <dbReference type="ARBA" id="ARBA00004167"/>
    </source>
</evidence>
<dbReference type="InterPro" id="IPR010054">
    <property type="entry name" value="Type2_sec_GspG"/>
</dbReference>
<dbReference type="PANTHER" id="PTHR30093">
    <property type="entry name" value="GENERAL SECRETION PATHWAY PROTEIN G"/>
    <property type="match status" value="1"/>
</dbReference>
<evidence type="ECO:0000256" key="5">
    <source>
        <dbReference type="ARBA" id="ARBA00023136"/>
    </source>
</evidence>
<keyword evidence="10" id="KW-1185">Reference proteome</keyword>
<dbReference type="GO" id="GO:0015627">
    <property type="term" value="C:type II protein secretion system complex"/>
    <property type="evidence" value="ECO:0007669"/>
    <property type="project" value="InterPro"/>
</dbReference>
<dbReference type="Proteomes" id="UP000475117">
    <property type="component" value="Chromosome"/>
</dbReference>
<feature type="domain" description="Type II secretion system protein GspG C-terminal" evidence="8">
    <location>
        <begin position="44"/>
        <end position="142"/>
    </location>
</feature>
<evidence type="ECO:0000256" key="3">
    <source>
        <dbReference type="ARBA" id="ARBA00022692"/>
    </source>
</evidence>
<dbReference type="GO" id="GO:0016020">
    <property type="term" value="C:membrane"/>
    <property type="evidence" value="ECO:0007669"/>
    <property type="project" value="UniProtKB-SubCell"/>
</dbReference>
<feature type="transmembrane region" description="Helical" evidence="7">
    <location>
        <begin position="21"/>
        <end position="40"/>
    </location>
</feature>